<evidence type="ECO:0000256" key="1">
    <source>
        <dbReference type="ARBA" id="ARBA00022658"/>
    </source>
</evidence>
<gene>
    <name evidence="6" type="ORF">E0687_01845</name>
</gene>
<proteinExistence type="predicted"/>
<dbReference type="RefSeq" id="WP_135259488.1">
    <property type="nucleotide sequence ID" value="NZ_SJZF01000002.1"/>
</dbReference>
<reference evidence="6 7" key="1">
    <citation type="submission" date="2019-03" db="EMBL/GenBank/DDBJ databases">
        <title>Thermus tengchongensis species for the arsenic transformation mechanism.</title>
        <authorList>
            <person name="Yuan G.C."/>
        </authorList>
    </citation>
    <scope>NUCLEOTIDE SEQUENCE [LARGE SCALE GENOMIC DNA]</scope>
    <source>
        <strain evidence="6 7">15W</strain>
    </source>
</reference>
<evidence type="ECO:0000313" key="6">
    <source>
        <dbReference type="EMBL" id="TFU27502.1"/>
    </source>
</evidence>
<dbReference type="Pfam" id="PF00415">
    <property type="entry name" value="RCC1"/>
    <property type="match status" value="1"/>
</dbReference>
<evidence type="ECO:0000313" key="7">
    <source>
        <dbReference type="Proteomes" id="UP000297668"/>
    </source>
</evidence>
<dbReference type="Gene3D" id="2.130.10.30">
    <property type="entry name" value="Regulator of chromosome condensation 1/beta-lactamase-inhibitor protein II"/>
    <property type="match status" value="3"/>
</dbReference>
<dbReference type="InterPro" id="IPR000408">
    <property type="entry name" value="Reg_chr_condens"/>
</dbReference>
<dbReference type="InterPro" id="IPR058923">
    <property type="entry name" value="RCC1-like_dom"/>
</dbReference>
<comment type="caution">
    <text evidence="6">The sequence shown here is derived from an EMBL/GenBank/DDBJ whole genome shotgun (WGS) entry which is preliminary data.</text>
</comment>
<evidence type="ECO:0000256" key="2">
    <source>
        <dbReference type="ARBA" id="ARBA00022737"/>
    </source>
</evidence>
<dbReference type="EMBL" id="SJZF01000002">
    <property type="protein sequence ID" value="TFU27502.1"/>
    <property type="molecule type" value="Genomic_DNA"/>
</dbReference>
<keyword evidence="2" id="KW-0677">Repeat</keyword>
<dbReference type="AlphaFoldDB" id="A0A4Y9FF39"/>
<organism evidence="6 7">
    <name type="scientific">Thermus tengchongensis</name>
    <dbReference type="NCBI Taxonomy" id="1214928"/>
    <lineage>
        <taxon>Bacteria</taxon>
        <taxon>Thermotogati</taxon>
        <taxon>Deinococcota</taxon>
        <taxon>Deinococci</taxon>
        <taxon>Thermales</taxon>
        <taxon>Thermaceae</taxon>
        <taxon>Thermus</taxon>
    </lineage>
</organism>
<feature type="region of interest" description="Disordered" evidence="3">
    <location>
        <begin position="153"/>
        <end position="176"/>
    </location>
</feature>
<keyword evidence="1" id="KW-0344">Guanine-nucleotide releasing factor</keyword>
<feature type="chain" id="PRO_5021191337" description="RCC1-like domain-containing protein" evidence="4">
    <location>
        <begin position="21"/>
        <end position="551"/>
    </location>
</feature>
<name>A0A4Y9FF39_9DEIN</name>
<accession>A0A4Y9FF39</accession>
<dbReference type="Pfam" id="PF25390">
    <property type="entry name" value="WD40_RLD"/>
    <property type="match status" value="1"/>
</dbReference>
<evidence type="ECO:0000256" key="4">
    <source>
        <dbReference type="SAM" id="SignalP"/>
    </source>
</evidence>
<dbReference type="InterPro" id="IPR051553">
    <property type="entry name" value="Ran_GTPase-activating"/>
</dbReference>
<evidence type="ECO:0000259" key="5">
    <source>
        <dbReference type="Pfam" id="PF25390"/>
    </source>
</evidence>
<dbReference type="GO" id="GO:0005737">
    <property type="term" value="C:cytoplasm"/>
    <property type="evidence" value="ECO:0007669"/>
    <property type="project" value="TreeGrafter"/>
</dbReference>
<sequence length="551" mass="58655">MKKRWIVAVAVALGLAGVLGQQVSLPKPEGPRVEVVASTINAKVKVPGCTRDANGQVVCAVTFESQAQTNQSVVVLHSSVRAVAPDGFSYPGYLVVEGGTTDGTKTTFSLPAGGRANGRLVFPGVPQEVGVFPLVQLGGLEFRGLPVAGAAPAQAEPSGQAKQSAASAASAPLTRPTGNTWEAWEGRISLGIWHALYVAKDGTVWAWGRNQDGELGIGKKTEVELKPVRVQGLTDVVAVSAGRGHSLALKRDGTVWAWGNANFGQVGPSPNPLLPYQIPNLKDVVAIAAAAESSFALTRDGSVWSWGRGRWGLLGTGDFSDRIVPTRIKGLENVRKISISWDVIASAITSDGSLYVWGLPVYNQLGQDRDCPGWPRSEREGQATPIKVPDLPPVEEVAAGGHHVLVITKGGEVWGWGHSRQGQVGTWSECQRKVRLSEIPGVPFKVLAGHNYSGVVTKDGALWMWGANRDWEDRVLIGYLGIGPVNNNFTSPVPPIGMDRGVIYVTSFAGTLVIKDDGTVWVWGRNEFGQLGVGNRDHQAVPVQIKLPDMP</sequence>
<evidence type="ECO:0000256" key="3">
    <source>
        <dbReference type="SAM" id="MobiDB-lite"/>
    </source>
</evidence>
<dbReference type="PROSITE" id="PS50012">
    <property type="entry name" value="RCC1_3"/>
    <property type="match status" value="6"/>
</dbReference>
<protein>
    <recommendedName>
        <fullName evidence="5">RCC1-like domain-containing protein</fullName>
    </recommendedName>
</protein>
<keyword evidence="4" id="KW-0732">Signal</keyword>
<feature type="domain" description="RCC1-like" evidence="5">
    <location>
        <begin position="187"/>
        <end position="426"/>
    </location>
</feature>
<dbReference type="SUPFAM" id="SSF50985">
    <property type="entry name" value="RCC1/BLIP-II"/>
    <property type="match status" value="2"/>
</dbReference>
<dbReference type="PROSITE" id="PS00626">
    <property type="entry name" value="RCC1_2"/>
    <property type="match status" value="1"/>
</dbReference>
<dbReference type="PRINTS" id="PR00633">
    <property type="entry name" value="RCCNDNSATION"/>
</dbReference>
<dbReference type="GO" id="GO:0005085">
    <property type="term" value="F:guanyl-nucleotide exchange factor activity"/>
    <property type="evidence" value="ECO:0007669"/>
    <property type="project" value="TreeGrafter"/>
</dbReference>
<dbReference type="Proteomes" id="UP000297668">
    <property type="component" value="Unassembled WGS sequence"/>
</dbReference>
<dbReference type="InterPro" id="IPR009091">
    <property type="entry name" value="RCC1/BLIP-II"/>
</dbReference>
<dbReference type="PANTHER" id="PTHR45982">
    <property type="entry name" value="REGULATOR OF CHROMOSOME CONDENSATION"/>
    <property type="match status" value="1"/>
</dbReference>
<feature type="signal peptide" evidence="4">
    <location>
        <begin position="1"/>
        <end position="20"/>
    </location>
</feature>
<dbReference type="PANTHER" id="PTHR45982:SF1">
    <property type="entry name" value="REGULATOR OF CHROMOSOME CONDENSATION"/>
    <property type="match status" value="1"/>
</dbReference>